<dbReference type="AlphaFoldDB" id="A0A0P7ZRA8"/>
<reference evidence="2 3" key="1">
    <citation type="submission" date="2015-09" db="EMBL/GenBank/DDBJ databases">
        <title>Identification and resolution of microdiversity through metagenomic sequencing of parallel consortia.</title>
        <authorList>
            <person name="Nelson W.C."/>
            <person name="Romine M.F."/>
            <person name="Lindemann S.R."/>
        </authorList>
    </citation>
    <scope>NUCLEOTIDE SEQUENCE [LARGE SCALE GENOMIC DNA]</scope>
    <source>
        <strain evidence="2">Ana</strain>
    </source>
</reference>
<proteinExistence type="predicted"/>
<keyword evidence="1" id="KW-0732">Signal</keyword>
<feature type="signal peptide" evidence="1">
    <location>
        <begin position="1"/>
        <end position="26"/>
    </location>
</feature>
<protein>
    <submittedName>
        <fullName evidence="2">APC basic domain</fullName>
    </submittedName>
</protein>
<dbReference type="EMBL" id="LJZR01000001">
    <property type="protein sequence ID" value="KPQ37701.1"/>
    <property type="molecule type" value="Genomic_DNA"/>
</dbReference>
<gene>
    <name evidence="2" type="ORF">HLUCCA11_01210</name>
</gene>
<dbReference type="Proteomes" id="UP000050465">
    <property type="component" value="Unassembled WGS sequence"/>
</dbReference>
<evidence type="ECO:0000313" key="3">
    <source>
        <dbReference type="Proteomes" id="UP000050465"/>
    </source>
</evidence>
<sequence length="117" mass="12559">MRKLAVQAMSLGLLLGLGFGIEPAIAQDSGVANTAEDFNSAEGNDGILGSNVSIFELMRRASATSGGATADGGFFRSQSRRIDREANSFRERQRILLEQRQADEANQTNTVELAPVE</sequence>
<name>A0A0P7ZRA8_9CYAN</name>
<evidence type="ECO:0000313" key="2">
    <source>
        <dbReference type="EMBL" id="KPQ37701.1"/>
    </source>
</evidence>
<dbReference type="STRING" id="1666911.HLUCCA11_01210"/>
<organism evidence="2 3">
    <name type="scientific">Phormidesmis priestleyi Ana</name>
    <dbReference type="NCBI Taxonomy" id="1666911"/>
    <lineage>
        <taxon>Bacteria</taxon>
        <taxon>Bacillati</taxon>
        <taxon>Cyanobacteriota</taxon>
        <taxon>Cyanophyceae</taxon>
        <taxon>Leptolyngbyales</taxon>
        <taxon>Leptolyngbyaceae</taxon>
        <taxon>Phormidesmis</taxon>
    </lineage>
</organism>
<comment type="caution">
    <text evidence="2">The sequence shown here is derived from an EMBL/GenBank/DDBJ whole genome shotgun (WGS) entry which is preliminary data.</text>
</comment>
<feature type="chain" id="PRO_5006147391" evidence="1">
    <location>
        <begin position="27"/>
        <end position="117"/>
    </location>
</feature>
<accession>A0A0P7ZRA8</accession>
<evidence type="ECO:0000256" key="1">
    <source>
        <dbReference type="SAM" id="SignalP"/>
    </source>
</evidence>